<dbReference type="Proteomes" id="UP001472677">
    <property type="component" value="Unassembled WGS sequence"/>
</dbReference>
<accession>A0ABR2GAS9</accession>
<sequence length="119" mass="13189">MYESERVALKEGELDSIRRLLVTLLQTDQLENVENHGDVRAALVVLPTPVLLQSNTWGPSTKDPTLLVHALLHFLSYSQMRSESPSTCIDQKPKSIAKMTDLSHAMAFAMKASAKHECG</sequence>
<dbReference type="EMBL" id="JBBPBM010000001">
    <property type="protein sequence ID" value="KAK8600006.1"/>
    <property type="molecule type" value="Genomic_DNA"/>
</dbReference>
<protein>
    <submittedName>
        <fullName evidence="1">Uncharacterized protein</fullName>
    </submittedName>
</protein>
<reference evidence="1 2" key="1">
    <citation type="journal article" date="2024" name="G3 (Bethesda)">
        <title>Genome assembly of Hibiscus sabdariffa L. provides insights into metabolisms of medicinal natural products.</title>
        <authorList>
            <person name="Kim T."/>
        </authorList>
    </citation>
    <scope>NUCLEOTIDE SEQUENCE [LARGE SCALE GENOMIC DNA]</scope>
    <source>
        <strain evidence="1">TK-2024</strain>
        <tissue evidence="1">Old leaves</tissue>
    </source>
</reference>
<evidence type="ECO:0000313" key="2">
    <source>
        <dbReference type="Proteomes" id="UP001472677"/>
    </source>
</evidence>
<proteinExistence type="predicted"/>
<keyword evidence="2" id="KW-1185">Reference proteome</keyword>
<organism evidence="1 2">
    <name type="scientific">Hibiscus sabdariffa</name>
    <name type="common">roselle</name>
    <dbReference type="NCBI Taxonomy" id="183260"/>
    <lineage>
        <taxon>Eukaryota</taxon>
        <taxon>Viridiplantae</taxon>
        <taxon>Streptophyta</taxon>
        <taxon>Embryophyta</taxon>
        <taxon>Tracheophyta</taxon>
        <taxon>Spermatophyta</taxon>
        <taxon>Magnoliopsida</taxon>
        <taxon>eudicotyledons</taxon>
        <taxon>Gunneridae</taxon>
        <taxon>Pentapetalae</taxon>
        <taxon>rosids</taxon>
        <taxon>malvids</taxon>
        <taxon>Malvales</taxon>
        <taxon>Malvaceae</taxon>
        <taxon>Malvoideae</taxon>
        <taxon>Hibiscus</taxon>
    </lineage>
</organism>
<comment type="caution">
    <text evidence="1">The sequence shown here is derived from an EMBL/GenBank/DDBJ whole genome shotgun (WGS) entry which is preliminary data.</text>
</comment>
<evidence type="ECO:0000313" key="1">
    <source>
        <dbReference type="EMBL" id="KAK8600006.1"/>
    </source>
</evidence>
<name>A0ABR2GAS9_9ROSI</name>
<gene>
    <name evidence="1" type="ORF">V6N12_049868</name>
</gene>